<sequence>MKLNKTKVIVFFIIIAVLAVAFWWGGNAPGLQGWNVSTDNSKELESRPGGLKGSMTAEEKISLAKELTNCSSPGVKKGDTDYSVSLGMEIDEDTGKDRYLTDPVPEGKPIPIEPQNVEITDKELTCAMSVRCDTILDNINWLDKEKVELVPEDGIIFKQDNVTFYEGESVFNVLIREMKKNKIHMEFVNTPMYNSAYVEGINNLYEFDCGELSGWMYKVNDWFPNYGCSRYQIKEGDVIEWVYTCNLGVDVGGYSALGGDL</sequence>
<evidence type="ECO:0000256" key="1">
    <source>
        <dbReference type="SAM" id="Phobius"/>
    </source>
</evidence>
<evidence type="ECO:0000313" key="3">
    <source>
        <dbReference type="EMBL" id="QUH27984.1"/>
    </source>
</evidence>
<feature type="transmembrane region" description="Helical" evidence="1">
    <location>
        <begin position="7"/>
        <end position="25"/>
    </location>
</feature>
<keyword evidence="1" id="KW-0472">Membrane</keyword>
<keyword evidence="4" id="KW-1185">Reference proteome</keyword>
<gene>
    <name evidence="3" type="ORF">HYG85_03255</name>
</gene>
<name>A0A8J8SAV7_9FIRM</name>
<reference evidence="3 4" key="1">
    <citation type="submission" date="2020-07" db="EMBL/GenBank/DDBJ databases">
        <title>Vallitalea guaymasensis genome.</title>
        <authorList>
            <person name="Postec A."/>
        </authorList>
    </citation>
    <scope>NUCLEOTIDE SEQUENCE [LARGE SCALE GENOMIC DNA]</scope>
    <source>
        <strain evidence="3 4">Ra1766G1</strain>
    </source>
</reference>
<dbReference type="Gene3D" id="2.170.130.30">
    <property type="match status" value="1"/>
</dbReference>
<organism evidence="3 4">
    <name type="scientific">Vallitalea guaymasensis</name>
    <dbReference type="NCBI Taxonomy" id="1185412"/>
    <lineage>
        <taxon>Bacteria</taxon>
        <taxon>Bacillati</taxon>
        <taxon>Bacillota</taxon>
        <taxon>Clostridia</taxon>
        <taxon>Lachnospirales</taxon>
        <taxon>Vallitaleaceae</taxon>
        <taxon>Vallitalea</taxon>
    </lineage>
</organism>
<accession>A0A8J8SAV7</accession>
<dbReference type="InterPro" id="IPR027954">
    <property type="entry name" value="Transcobalamin-like_C"/>
</dbReference>
<dbReference type="KEGG" id="vgu:HYG85_03255"/>
<dbReference type="Pfam" id="PF14478">
    <property type="entry name" value="DUF4430"/>
    <property type="match status" value="1"/>
</dbReference>
<protein>
    <submittedName>
        <fullName evidence="3">DUF4430 domain-containing protein</fullName>
    </submittedName>
</protein>
<dbReference type="EMBL" id="CP058561">
    <property type="protein sequence ID" value="QUH27984.1"/>
    <property type="molecule type" value="Genomic_DNA"/>
</dbReference>
<dbReference type="Proteomes" id="UP000677305">
    <property type="component" value="Chromosome"/>
</dbReference>
<feature type="domain" description="Transcobalamin-like C-terminal" evidence="2">
    <location>
        <begin position="167"/>
        <end position="244"/>
    </location>
</feature>
<dbReference type="RefSeq" id="WP_212692264.1">
    <property type="nucleotide sequence ID" value="NZ_CP058561.1"/>
</dbReference>
<keyword evidence="1" id="KW-1133">Transmembrane helix</keyword>
<evidence type="ECO:0000259" key="2">
    <source>
        <dbReference type="Pfam" id="PF14478"/>
    </source>
</evidence>
<keyword evidence="1" id="KW-0812">Transmembrane</keyword>
<dbReference type="AlphaFoldDB" id="A0A8J8SAV7"/>
<proteinExistence type="predicted"/>
<evidence type="ECO:0000313" key="4">
    <source>
        <dbReference type="Proteomes" id="UP000677305"/>
    </source>
</evidence>